<feature type="domain" description="YcxB-like C-terminal" evidence="2">
    <location>
        <begin position="2"/>
        <end position="49"/>
    </location>
</feature>
<keyword evidence="1" id="KW-0812">Transmembrane</keyword>
<evidence type="ECO:0000259" key="2">
    <source>
        <dbReference type="Pfam" id="PF14317"/>
    </source>
</evidence>
<protein>
    <submittedName>
        <fullName evidence="3">YcxB family protein</fullName>
    </submittedName>
</protein>
<dbReference type="InterPro" id="IPR025588">
    <property type="entry name" value="YcxB-like_C"/>
</dbReference>
<evidence type="ECO:0000256" key="1">
    <source>
        <dbReference type="SAM" id="Phobius"/>
    </source>
</evidence>
<accession>A0A841SSU1</accession>
<dbReference type="Proteomes" id="UP000535838">
    <property type="component" value="Unassembled WGS sequence"/>
</dbReference>
<gene>
    <name evidence="3" type="ORF">H7B67_12860</name>
</gene>
<keyword evidence="1" id="KW-1133">Transmembrane helix</keyword>
<evidence type="ECO:0000313" key="4">
    <source>
        <dbReference type="Proteomes" id="UP000535838"/>
    </source>
</evidence>
<reference evidence="3 4" key="1">
    <citation type="submission" date="2020-08" db="EMBL/GenBank/DDBJ databases">
        <title>Cohnella phylogeny.</title>
        <authorList>
            <person name="Dunlap C."/>
        </authorList>
    </citation>
    <scope>NUCLEOTIDE SEQUENCE [LARGE SCALE GENOMIC DNA]</scope>
    <source>
        <strain evidence="3 4">DSM 25241</strain>
    </source>
</reference>
<dbReference type="AlphaFoldDB" id="A0A841SSU1"/>
<feature type="transmembrane region" description="Helical" evidence="1">
    <location>
        <begin position="68"/>
        <end position="90"/>
    </location>
</feature>
<sequence length="95" mass="10917">MESESSNAKVQWSDVQRVIINKHGIFLIIFSNAGHLFPQRFLEGKDGIRKMVLQYTSPQSRKKSKSKFLLKLGLYLLIFLVTVGIVQFYISRNLG</sequence>
<proteinExistence type="predicted"/>
<evidence type="ECO:0000313" key="3">
    <source>
        <dbReference type="EMBL" id="MBB6635004.1"/>
    </source>
</evidence>
<keyword evidence="1" id="KW-0472">Membrane</keyword>
<comment type="caution">
    <text evidence="3">The sequence shown here is derived from an EMBL/GenBank/DDBJ whole genome shotgun (WGS) entry which is preliminary data.</text>
</comment>
<organism evidence="3 4">
    <name type="scientific">Cohnella thailandensis</name>
    <dbReference type="NCBI Taxonomy" id="557557"/>
    <lineage>
        <taxon>Bacteria</taxon>
        <taxon>Bacillati</taxon>
        <taxon>Bacillota</taxon>
        <taxon>Bacilli</taxon>
        <taxon>Bacillales</taxon>
        <taxon>Paenibacillaceae</taxon>
        <taxon>Cohnella</taxon>
    </lineage>
</organism>
<name>A0A841SSU1_9BACL</name>
<keyword evidence="4" id="KW-1185">Reference proteome</keyword>
<dbReference type="Pfam" id="PF14317">
    <property type="entry name" value="YcxB"/>
    <property type="match status" value="1"/>
</dbReference>
<dbReference type="EMBL" id="JACJVQ010000008">
    <property type="protein sequence ID" value="MBB6635004.1"/>
    <property type="molecule type" value="Genomic_DNA"/>
</dbReference>